<dbReference type="Gene3D" id="1.10.10.10">
    <property type="entry name" value="Winged helix-like DNA-binding domain superfamily/Winged helix DNA-binding domain"/>
    <property type="match status" value="1"/>
</dbReference>
<evidence type="ECO:0000256" key="2">
    <source>
        <dbReference type="ARBA" id="ARBA00023125"/>
    </source>
</evidence>
<proteinExistence type="predicted"/>
<dbReference type="CDD" id="cd07377">
    <property type="entry name" value="WHTH_GntR"/>
    <property type="match status" value="1"/>
</dbReference>
<protein>
    <submittedName>
        <fullName evidence="5">GntR family transcriptional regulator</fullName>
    </submittedName>
</protein>
<name>A0A0F1AR85_9ENTR</name>
<dbReference type="InterPro" id="IPR000524">
    <property type="entry name" value="Tscrpt_reg_HTH_GntR"/>
</dbReference>
<dbReference type="EMBL" id="JZYX01000038">
    <property type="protein sequence ID" value="KJN24631.1"/>
    <property type="molecule type" value="Genomic_DNA"/>
</dbReference>
<feature type="domain" description="HTH gntR-type" evidence="4">
    <location>
        <begin position="1"/>
        <end position="69"/>
    </location>
</feature>
<evidence type="ECO:0000256" key="1">
    <source>
        <dbReference type="ARBA" id="ARBA00023015"/>
    </source>
</evidence>
<dbReference type="PANTHER" id="PTHR44846">
    <property type="entry name" value="MANNOSYL-D-GLYCERATE TRANSPORT/METABOLISM SYSTEM REPRESSOR MNGR-RELATED"/>
    <property type="match status" value="1"/>
</dbReference>
<evidence type="ECO:0000256" key="3">
    <source>
        <dbReference type="ARBA" id="ARBA00023163"/>
    </source>
</evidence>
<dbReference type="Proteomes" id="UP000033352">
    <property type="component" value="Unassembled WGS sequence"/>
</dbReference>
<dbReference type="SMART" id="SM00866">
    <property type="entry name" value="UTRA"/>
    <property type="match status" value="1"/>
</dbReference>
<dbReference type="InterPro" id="IPR028978">
    <property type="entry name" value="Chorismate_lyase_/UTRA_dom_sf"/>
</dbReference>
<dbReference type="GO" id="GO:0003677">
    <property type="term" value="F:DNA binding"/>
    <property type="evidence" value="ECO:0007669"/>
    <property type="project" value="UniProtKB-KW"/>
</dbReference>
<evidence type="ECO:0000259" key="4">
    <source>
        <dbReference type="PROSITE" id="PS50949"/>
    </source>
</evidence>
<dbReference type="SUPFAM" id="SSF64288">
    <property type="entry name" value="Chorismate lyase-like"/>
    <property type="match status" value="1"/>
</dbReference>
<dbReference type="InterPro" id="IPR011663">
    <property type="entry name" value="UTRA"/>
</dbReference>
<keyword evidence="1" id="KW-0805">Transcription regulation</keyword>
<dbReference type="PROSITE" id="PS50949">
    <property type="entry name" value="HTH_GNTR"/>
    <property type="match status" value="1"/>
</dbReference>
<reference evidence="5 6" key="1">
    <citation type="submission" date="2015-03" db="EMBL/GenBank/DDBJ databases">
        <authorList>
            <person name="McCorrison J."/>
            <person name="Sanka R."/>
            <person name="Adams M."/>
            <person name="Brinkac L."/>
            <person name="Nierman W."/>
            <person name="Sutton G."/>
            <person name="Nelson K."/>
            <person name="Kiedrowski L."/>
            <person name="Guerrero D."/>
            <person name="Bonomo R."/>
        </authorList>
    </citation>
    <scope>NUCLEOTIDE SEQUENCE [LARGE SCALE GENOMIC DNA]</scope>
    <source>
        <strain evidence="5 6">35699</strain>
    </source>
</reference>
<dbReference type="SUPFAM" id="SSF46785">
    <property type="entry name" value="Winged helix' DNA-binding domain"/>
    <property type="match status" value="1"/>
</dbReference>
<gene>
    <name evidence="5" type="ORF">SS37_17285</name>
</gene>
<keyword evidence="2" id="KW-0238">DNA-binding</keyword>
<comment type="caution">
    <text evidence="5">The sequence shown here is derived from an EMBL/GenBank/DDBJ whole genome shotgun (WGS) entry which is preliminary data.</text>
</comment>
<dbReference type="PANTHER" id="PTHR44846:SF5">
    <property type="entry name" value="HTH-TYPE TRANSCRIPTIONAL REGULATOR GMUR"/>
    <property type="match status" value="1"/>
</dbReference>
<evidence type="ECO:0000313" key="5">
    <source>
        <dbReference type="EMBL" id="KJN24631.1"/>
    </source>
</evidence>
<dbReference type="AlphaFoldDB" id="A0A0F1AR85"/>
<organism evidence="5 6">
    <name type="scientific">Enterobacter sichuanensis</name>
    <dbReference type="NCBI Taxonomy" id="2071710"/>
    <lineage>
        <taxon>Bacteria</taxon>
        <taxon>Pseudomonadati</taxon>
        <taxon>Pseudomonadota</taxon>
        <taxon>Gammaproteobacteria</taxon>
        <taxon>Enterobacterales</taxon>
        <taxon>Enterobacteriaceae</taxon>
        <taxon>Enterobacter</taxon>
        <taxon>Enterobacter cloacae complex</taxon>
    </lineage>
</organism>
<dbReference type="OrthoDB" id="6626198at2"/>
<dbReference type="GO" id="GO:0045892">
    <property type="term" value="P:negative regulation of DNA-templated transcription"/>
    <property type="evidence" value="ECO:0007669"/>
    <property type="project" value="TreeGrafter"/>
</dbReference>
<dbReference type="Pfam" id="PF00392">
    <property type="entry name" value="GntR"/>
    <property type="match status" value="1"/>
</dbReference>
<evidence type="ECO:0000313" key="6">
    <source>
        <dbReference type="Proteomes" id="UP000033352"/>
    </source>
</evidence>
<dbReference type="Pfam" id="PF07702">
    <property type="entry name" value="UTRA"/>
    <property type="match status" value="1"/>
</dbReference>
<dbReference type="SMART" id="SM00345">
    <property type="entry name" value="HTH_GNTR"/>
    <property type="match status" value="1"/>
</dbReference>
<dbReference type="InterPro" id="IPR050679">
    <property type="entry name" value="Bact_HTH_transcr_reg"/>
</dbReference>
<dbReference type="RefSeq" id="WP_045286180.1">
    <property type="nucleotide sequence ID" value="NZ_JZYX01000038.1"/>
</dbReference>
<sequence length="234" mass="26542">MPKYMEIYHEVRRRIMVGIYAPDKKLPEGGRLAAEFGCSELTITKALDVLVREGLVLRKRGLGSFVKRQVSAASNSHLIGTAQRCAAQGKTLATCVQWYRAVPAPADIAQKLQIPEGELVHEICRVRVIAQTPSIVEYTWMPVALFPHLALRHVQHSIYAYITHELGYTVHSAHMKVTGRRASEQELMWLALAEPTTLIQVEQTAFLDNGKLFEYSCARHLWHTFNFETDFVRV</sequence>
<dbReference type="InterPro" id="IPR036390">
    <property type="entry name" value="WH_DNA-bd_sf"/>
</dbReference>
<dbReference type="InterPro" id="IPR036388">
    <property type="entry name" value="WH-like_DNA-bd_sf"/>
</dbReference>
<dbReference type="PATRIC" id="fig|1619248.3.peg.2822"/>
<dbReference type="GO" id="GO:0003700">
    <property type="term" value="F:DNA-binding transcription factor activity"/>
    <property type="evidence" value="ECO:0007669"/>
    <property type="project" value="InterPro"/>
</dbReference>
<keyword evidence="3" id="KW-0804">Transcription</keyword>
<accession>A0A0F1AR85</accession>
<dbReference type="Gene3D" id="3.40.1410.10">
    <property type="entry name" value="Chorismate lyase-like"/>
    <property type="match status" value="1"/>
</dbReference>